<evidence type="ECO:0000256" key="10">
    <source>
        <dbReference type="RuleBase" id="RU004320"/>
    </source>
</evidence>
<reference evidence="11 12" key="1">
    <citation type="submission" date="2018-07" db="EMBL/GenBank/DDBJ databases">
        <title>Streptomyces species from bats.</title>
        <authorList>
            <person name="Dunlap C."/>
        </authorList>
    </citation>
    <scope>NUCLEOTIDE SEQUENCE [LARGE SCALE GENOMIC DNA]</scope>
    <source>
        <strain evidence="11 12">AC230</strain>
    </source>
</reference>
<evidence type="ECO:0000256" key="5">
    <source>
        <dbReference type="ARBA" id="ARBA00038063"/>
    </source>
</evidence>
<name>A0A370AZI6_9ACTN</name>
<dbReference type="GO" id="GO:0005737">
    <property type="term" value="C:cytoplasm"/>
    <property type="evidence" value="ECO:0007669"/>
    <property type="project" value="UniProtKB-SubCell"/>
</dbReference>
<feature type="binding site" evidence="8">
    <location>
        <position position="125"/>
    </location>
    <ligand>
        <name>tRNA</name>
        <dbReference type="ChEBI" id="CHEBI:17843"/>
    </ligand>
</feature>
<dbReference type="InterPro" id="IPR001328">
    <property type="entry name" value="Pept_tRNA_hydro"/>
</dbReference>
<dbReference type="GO" id="GO:0004045">
    <property type="term" value="F:peptidyl-tRNA hydrolase activity"/>
    <property type="evidence" value="ECO:0007669"/>
    <property type="project" value="UniProtKB-UniRule"/>
</dbReference>
<gene>
    <name evidence="8" type="primary">pth</name>
    <name evidence="11" type="ORF">DVH02_27640</name>
</gene>
<feature type="site" description="Stabilizes the basic form of H active site to accept a proton" evidence="8">
    <location>
        <position position="104"/>
    </location>
</feature>
<dbReference type="Proteomes" id="UP000253741">
    <property type="component" value="Unassembled WGS sequence"/>
</dbReference>
<keyword evidence="8" id="KW-0963">Cytoplasm</keyword>
<dbReference type="RefSeq" id="WP_114626580.1">
    <property type="nucleotide sequence ID" value="NZ_QQNA01000257.1"/>
</dbReference>
<dbReference type="EMBL" id="QQNA01000257">
    <property type="protein sequence ID" value="RDG35000.1"/>
    <property type="molecule type" value="Genomic_DNA"/>
</dbReference>
<sequence length="198" mass="21271">MTTDANAPWLIVGLGNPGPGYAANRHNVGFMVADLLAERIGGSYKRAQKAQAQVIEGRLGAPGPASRRVVLAKPTSFMNLSGGPVVGLRDFYKVETANIVAVHDELDIDYGTLRLKLGGGDNGHNGLKSMTKAMGPEYHRVRFGIGRPPGRMQVADFVLKDFSSVERKELAYFVDRAADAVEALVTEGLERAQSAYNA</sequence>
<evidence type="ECO:0000256" key="8">
    <source>
        <dbReference type="HAMAP-Rule" id="MF_00083"/>
    </source>
</evidence>
<feature type="active site" description="Proton acceptor" evidence="8">
    <location>
        <position position="26"/>
    </location>
</feature>
<keyword evidence="3 8" id="KW-0378">Hydrolase</keyword>
<feature type="binding site" evidence="8">
    <location>
        <position position="21"/>
    </location>
    <ligand>
        <name>tRNA</name>
        <dbReference type="ChEBI" id="CHEBI:17843"/>
    </ligand>
</feature>
<evidence type="ECO:0000256" key="1">
    <source>
        <dbReference type="ARBA" id="ARBA00013260"/>
    </source>
</evidence>
<evidence type="ECO:0000256" key="3">
    <source>
        <dbReference type="ARBA" id="ARBA00022801"/>
    </source>
</evidence>
<dbReference type="PANTHER" id="PTHR17224:SF1">
    <property type="entry name" value="PEPTIDYL-TRNA HYDROLASE"/>
    <property type="match status" value="1"/>
</dbReference>
<dbReference type="PROSITE" id="PS01196">
    <property type="entry name" value="PEPT_TRNA_HYDROL_2"/>
    <property type="match status" value="1"/>
</dbReference>
<dbReference type="OrthoDB" id="9800507at2"/>
<keyword evidence="12" id="KW-1185">Reference proteome</keyword>
<organism evidence="11 12">
    <name type="scientific">Streptomyces corynorhini</name>
    <dbReference type="NCBI Taxonomy" id="2282652"/>
    <lineage>
        <taxon>Bacteria</taxon>
        <taxon>Bacillati</taxon>
        <taxon>Actinomycetota</taxon>
        <taxon>Actinomycetes</taxon>
        <taxon>Kitasatosporales</taxon>
        <taxon>Streptomycetaceae</taxon>
        <taxon>Streptomyces</taxon>
    </lineage>
</organism>
<dbReference type="Gene3D" id="3.40.50.1470">
    <property type="entry name" value="Peptidyl-tRNA hydrolase"/>
    <property type="match status" value="1"/>
</dbReference>
<evidence type="ECO:0000256" key="6">
    <source>
        <dbReference type="ARBA" id="ARBA00048707"/>
    </source>
</evidence>
<evidence type="ECO:0000256" key="7">
    <source>
        <dbReference type="ARBA" id="ARBA00050038"/>
    </source>
</evidence>
<dbReference type="GO" id="GO:0006515">
    <property type="term" value="P:protein quality control for misfolded or incompletely synthesized proteins"/>
    <property type="evidence" value="ECO:0007669"/>
    <property type="project" value="UniProtKB-UniRule"/>
</dbReference>
<proteinExistence type="inferred from homology"/>
<comment type="catalytic activity">
    <reaction evidence="6 8 9">
        <text>an N-acyl-L-alpha-aminoacyl-tRNA + H2O = an N-acyl-L-amino acid + a tRNA + H(+)</text>
        <dbReference type="Rhea" id="RHEA:54448"/>
        <dbReference type="Rhea" id="RHEA-COMP:10123"/>
        <dbReference type="Rhea" id="RHEA-COMP:13883"/>
        <dbReference type="ChEBI" id="CHEBI:15377"/>
        <dbReference type="ChEBI" id="CHEBI:15378"/>
        <dbReference type="ChEBI" id="CHEBI:59874"/>
        <dbReference type="ChEBI" id="CHEBI:78442"/>
        <dbReference type="ChEBI" id="CHEBI:138191"/>
        <dbReference type="EC" id="3.1.1.29"/>
    </reaction>
</comment>
<dbReference type="FunFam" id="3.40.50.1470:FF:000001">
    <property type="entry name" value="Peptidyl-tRNA hydrolase"/>
    <property type="match status" value="1"/>
</dbReference>
<comment type="subcellular location">
    <subcellularLocation>
        <location evidence="8">Cytoplasm</location>
    </subcellularLocation>
</comment>
<evidence type="ECO:0000313" key="12">
    <source>
        <dbReference type="Proteomes" id="UP000253741"/>
    </source>
</evidence>
<dbReference type="SUPFAM" id="SSF53178">
    <property type="entry name" value="Peptidyl-tRNA hydrolase-like"/>
    <property type="match status" value="1"/>
</dbReference>
<dbReference type="PROSITE" id="PS01195">
    <property type="entry name" value="PEPT_TRNA_HYDROL_1"/>
    <property type="match status" value="1"/>
</dbReference>
<keyword evidence="4 8" id="KW-0694">RNA-binding</keyword>
<comment type="function">
    <text evidence="8">Catalyzes the release of premature peptidyl moieties from peptidyl-tRNA molecules trapped in stalled 50S ribosomal subunits, and thus maintains levels of free tRNAs and 50S ribosomes.</text>
</comment>
<accession>A0A370AZI6</accession>
<protein>
    <recommendedName>
        <fullName evidence="7 8">Peptidyl-tRNA hydrolase</fullName>
        <shortName evidence="8">Pth</shortName>
        <ecNumber evidence="1 8">3.1.1.29</ecNumber>
    </recommendedName>
</protein>
<comment type="function">
    <text evidence="8">Hydrolyzes ribosome-free peptidyl-tRNAs (with 1 or more amino acids incorporated), which drop off the ribosome during protein synthesis, or as a result of ribosome stalling.</text>
</comment>
<comment type="caution">
    <text evidence="11">The sequence shown here is derived from an EMBL/GenBank/DDBJ whole genome shotgun (WGS) entry which is preliminary data.</text>
</comment>
<evidence type="ECO:0000256" key="4">
    <source>
        <dbReference type="ARBA" id="ARBA00022884"/>
    </source>
</evidence>
<dbReference type="CDD" id="cd00462">
    <property type="entry name" value="PTH"/>
    <property type="match status" value="1"/>
</dbReference>
<feature type="site" description="Discriminates between blocked and unblocked aminoacyl-tRNA" evidence="8">
    <location>
        <position position="16"/>
    </location>
</feature>
<evidence type="ECO:0000256" key="2">
    <source>
        <dbReference type="ARBA" id="ARBA00022555"/>
    </source>
</evidence>
<dbReference type="AlphaFoldDB" id="A0A370AZI6"/>
<dbReference type="EC" id="3.1.1.29" evidence="1 8"/>
<dbReference type="HAMAP" id="MF_00083">
    <property type="entry name" value="Pept_tRNA_hydro_bact"/>
    <property type="match status" value="1"/>
</dbReference>
<comment type="similarity">
    <text evidence="5 8 10">Belongs to the PTH family.</text>
</comment>
<evidence type="ECO:0000313" key="11">
    <source>
        <dbReference type="EMBL" id="RDG35000.1"/>
    </source>
</evidence>
<dbReference type="NCBIfam" id="TIGR00447">
    <property type="entry name" value="pth"/>
    <property type="match status" value="1"/>
</dbReference>
<dbReference type="InterPro" id="IPR036416">
    <property type="entry name" value="Pept_tRNA_hydro_sf"/>
</dbReference>
<dbReference type="PANTHER" id="PTHR17224">
    <property type="entry name" value="PEPTIDYL-TRNA HYDROLASE"/>
    <property type="match status" value="1"/>
</dbReference>
<feature type="binding site" evidence="8">
    <location>
        <position position="79"/>
    </location>
    <ligand>
        <name>tRNA</name>
        <dbReference type="ChEBI" id="CHEBI:17843"/>
    </ligand>
</feature>
<dbReference type="GO" id="GO:0072344">
    <property type="term" value="P:rescue of stalled ribosome"/>
    <property type="evidence" value="ECO:0007669"/>
    <property type="project" value="UniProtKB-UniRule"/>
</dbReference>
<dbReference type="InterPro" id="IPR018171">
    <property type="entry name" value="Pept_tRNA_hydro_CS"/>
</dbReference>
<comment type="subunit">
    <text evidence="8">Monomer.</text>
</comment>
<dbReference type="Pfam" id="PF01195">
    <property type="entry name" value="Pept_tRNA_hydro"/>
    <property type="match status" value="1"/>
</dbReference>
<keyword evidence="2 8" id="KW-0820">tRNA-binding</keyword>
<evidence type="ECO:0000256" key="9">
    <source>
        <dbReference type="RuleBase" id="RU000673"/>
    </source>
</evidence>
<feature type="binding site" evidence="8">
    <location>
        <position position="77"/>
    </location>
    <ligand>
        <name>tRNA</name>
        <dbReference type="ChEBI" id="CHEBI:17843"/>
    </ligand>
</feature>
<dbReference type="GO" id="GO:0000049">
    <property type="term" value="F:tRNA binding"/>
    <property type="evidence" value="ECO:0007669"/>
    <property type="project" value="UniProtKB-UniRule"/>
</dbReference>